<keyword evidence="3" id="KW-1185">Reference proteome</keyword>
<gene>
    <name evidence="2" type="ORF">GCM10011573_18890</name>
</gene>
<reference evidence="3" key="1">
    <citation type="journal article" date="2019" name="Int. J. Syst. Evol. Microbiol.">
        <title>The Global Catalogue of Microorganisms (GCM) 10K type strain sequencing project: providing services to taxonomists for standard genome sequencing and annotation.</title>
        <authorList>
            <consortium name="The Broad Institute Genomics Platform"/>
            <consortium name="The Broad Institute Genome Sequencing Center for Infectious Disease"/>
            <person name="Wu L."/>
            <person name="Ma J."/>
        </authorList>
    </citation>
    <scope>NUCLEOTIDE SEQUENCE [LARGE SCALE GENOMIC DNA]</scope>
    <source>
        <strain evidence="3">CGMCC 1.15942</strain>
    </source>
</reference>
<dbReference type="Proteomes" id="UP000630615">
    <property type="component" value="Unassembled WGS sequence"/>
</dbReference>
<feature type="region of interest" description="Disordered" evidence="1">
    <location>
        <begin position="35"/>
        <end position="59"/>
    </location>
</feature>
<protein>
    <submittedName>
        <fullName evidence="2">Uncharacterized protein</fullName>
    </submittedName>
</protein>
<evidence type="ECO:0000313" key="2">
    <source>
        <dbReference type="EMBL" id="GGC89463.1"/>
    </source>
</evidence>
<evidence type="ECO:0000313" key="3">
    <source>
        <dbReference type="Proteomes" id="UP000630615"/>
    </source>
</evidence>
<sequence>MKKGLLMLAMLVLAGGIGIAVKINSDGWKETPNQTLNKQARQEQSITNQELNIKKRQDY</sequence>
<dbReference type="EMBL" id="BMKI01000003">
    <property type="protein sequence ID" value="GGC89463.1"/>
    <property type="molecule type" value="Genomic_DNA"/>
</dbReference>
<feature type="compositionally biased region" description="Polar residues" evidence="1">
    <location>
        <begin position="35"/>
        <end position="51"/>
    </location>
</feature>
<organism evidence="2 3">
    <name type="scientific">Enterococcus wangshanyuanii</name>
    <dbReference type="NCBI Taxonomy" id="2005703"/>
    <lineage>
        <taxon>Bacteria</taxon>
        <taxon>Bacillati</taxon>
        <taxon>Bacillota</taxon>
        <taxon>Bacilli</taxon>
        <taxon>Lactobacillales</taxon>
        <taxon>Enterococcaceae</taxon>
        <taxon>Enterococcus</taxon>
    </lineage>
</organism>
<evidence type="ECO:0000256" key="1">
    <source>
        <dbReference type="SAM" id="MobiDB-lite"/>
    </source>
</evidence>
<comment type="caution">
    <text evidence="2">The sequence shown here is derived from an EMBL/GenBank/DDBJ whole genome shotgun (WGS) entry which is preliminary data.</text>
</comment>
<dbReference type="RefSeq" id="WP_088271091.1">
    <property type="nucleotide sequence ID" value="NZ_BMKI01000003.1"/>
</dbReference>
<name>A0ABQ1P2F8_9ENTE</name>
<proteinExistence type="predicted"/>
<accession>A0ABQ1P2F8</accession>